<sequence length="146" mass="15667">MTSLLLEGRRRSPLASPFQNVKVLAWGSSPRPSRATREKCSRPPGTPLHTGEIEAAARCAALGHFRLRHLGGCYSRWTSNGPEFPEPAAPTVAPSVAGGLLVVSVTPSVVPDLGRGAPYVSAARPRHLLSEGFNWGMHPYNQGYEV</sequence>
<gene>
    <name evidence="2" type="ORF">NDU88_002786</name>
</gene>
<evidence type="ECO:0000313" key="2">
    <source>
        <dbReference type="EMBL" id="KAJ1162318.1"/>
    </source>
</evidence>
<proteinExistence type="predicted"/>
<protein>
    <submittedName>
        <fullName evidence="2">Uncharacterized protein</fullName>
    </submittedName>
</protein>
<dbReference type="EMBL" id="JANPWB010000008">
    <property type="protein sequence ID" value="KAJ1162318.1"/>
    <property type="molecule type" value="Genomic_DNA"/>
</dbReference>
<feature type="region of interest" description="Disordered" evidence="1">
    <location>
        <begin position="28"/>
        <end position="49"/>
    </location>
</feature>
<keyword evidence="3" id="KW-1185">Reference proteome</keyword>
<evidence type="ECO:0000313" key="3">
    <source>
        <dbReference type="Proteomes" id="UP001066276"/>
    </source>
</evidence>
<reference evidence="2" key="1">
    <citation type="journal article" date="2022" name="bioRxiv">
        <title>Sequencing and chromosome-scale assembly of the giantPleurodeles waltlgenome.</title>
        <authorList>
            <person name="Brown T."/>
            <person name="Elewa A."/>
            <person name="Iarovenko S."/>
            <person name="Subramanian E."/>
            <person name="Araus A.J."/>
            <person name="Petzold A."/>
            <person name="Susuki M."/>
            <person name="Suzuki K.-i.T."/>
            <person name="Hayashi T."/>
            <person name="Toyoda A."/>
            <person name="Oliveira C."/>
            <person name="Osipova E."/>
            <person name="Leigh N.D."/>
            <person name="Simon A."/>
            <person name="Yun M.H."/>
        </authorList>
    </citation>
    <scope>NUCLEOTIDE SEQUENCE</scope>
    <source>
        <strain evidence="2">20211129_DDA</strain>
        <tissue evidence="2">Liver</tissue>
    </source>
</reference>
<name>A0AAV7SFV6_PLEWA</name>
<evidence type="ECO:0000256" key="1">
    <source>
        <dbReference type="SAM" id="MobiDB-lite"/>
    </source>
</evidence>
<comment type="caution">
    <text evidence="2">The sequence shown here is derived from an EMBL/GenBank/DDBJ whole genome shotgun (WGS) entry which is preliminary data.</text>
</comment>
<dbReference type="Proteomes" id="UP001066276">
    <property type="component" value="Chromosome 4_2"/>
</dbReference>
<dbReference type="AlphaFoldDB" id="A0AAV7SFV6"/>
<organism evidence="2 3">
    <name type="scientific">Pleurodeles waltl</name>
    <name type="common">Iberian ribbed newt</name>
    <dbReference type="NCBI Taxonomy" id="8319"/>
    <lineage>
        <taxon>Eukaryota</taxon>
        <taxon>Metazoa</taxon>
        <taxon>Chordata</taxon>
        <taxon>Craniata</taxon>
        <taxon>Vertebrata</taxon>
        <taxon>Euteleostomi</taxon>
        <taxon>Amphibia</taxon>
        <taxon>Batrachia</taxon>
        <taxon>Caudata</taxon>
        <taxon>Salamandroidea</taxon>
        <taxon>Salamandridae</taxon>
        <taxon>Pleurodelinae</taxon>
        <taxon>Pleurodeles</taxon>
    </lineage>
</organism>
<accession>A0AAV7SFV6</accession>